<dbReference type="Gene3D" id="1.20.1250.20">
    <property type="entry name" value="MFS general substrate transporter like domains"/>
    <property type="match status" value="1"/>
</dbReference>
<dbReference type="SUPFAM" id="SSF103473">
    <property type="entry name" value="MFS general substrate transporter"/>
    <property type="match status" value="1"/>
</dbReference>
<dbReference type="PANTHER" id="PTHR43791">
    <property type="entry name" value="PERMEASE-RELATED"/>
    <property type="match status" value="1"/>
</dbReference>
<evidence type="ECO:0000256" key="1">
    <source>
        <dbReference type="ARBA" id="ARBA00004141"/>
    </source>
</evidence>
<keyword evidence="10" id="KW-1185">Reference proteome</keyword>
<feature type="transmembrane region" description="Helical" evidence="8">
    <location>
        <begin position="84"/>
        <end position="104"/>
    </location>
</feature>
<feature type="compositionally biased region" description="Low complexity" evidence="7">
    <location>
        <begin position="10"/>
        <end position="22"/>
    </location>
</feature>
<evidence type="ECO:0000256" key="6">
    <source>
        <dbReference type="ARBA" id="ARBA00037968"/>
    </source>
</evidence>
<dbReference type="GO" id="GO:0015233">
    <property type="term" value="F:pantothenate transmembrane transporter activity"/>
    <property type="evidence" value="ECO:0007669"/>
    <property type="project" value="TreeGrafter"/>
</dbReference>
<feature type="transmembrane region" description="Helical" evidence="8">
    <location>
        <begin position="345"/>
        <end position="364"/>
    </location>
</feature>
<evidence type="ECO:0000313" key="9">
    <source>
        <dbReference type="EMBL" id="AMD20341.1"/>
    </source>
</evidence>
<feature type="transmembrane region" description="Helical" evidence="8">
    <location>
        <begin position="405"/>
        <end position="427"/>
    </location>
</feature>
<dbReference type="GO" id="GO:0098717">
    <property type="term" value="P:pantothenate import across plasma membrane"/>
    <property type="evidence" value="ECO:0007669"/>
    <property type="project" value="TreeGrafter"/>
</dbReference>
<evidence type="ECO:0000256" key="7">
    <source>
        <dbReference type="SAM" id="MobiDB-lite"/>
    </source>
</evidence>
<reference evidence="9 10" key="1">
    <citation type="submission" date="2016-01" db="EMBL/GenBank/DDBJ databases">
        <title>Genome sequence of the yeast Holleya sinecauda.</title>
        <authorList>
            <person name="Dietrich F.S."/>
        </authorList>
    </citation>
    <scope>NUCLEOTIDE SEQUENCE [LARGE SCALE GENOMIC DNA]</scope>
    <source>
        <strain evidence="9 10">ATCC 58844</strain>
    </source>
</reference>
<dbReference type="GeneID" id="28723584"/>
<feature type="transmembrane region" description="Helical" evidence="8">
    <location>
        <begin position="37"/>
        <end position="55"/>
    </location>
</feature>
<feature type="transmembrane region" description="Helical" evidence="8">
    <location>
        <begin position="205"/>
        <end position="227"/>
    </location>
</feature>
<dbReference type="Pfam" id="PF07690">
    <property type="entry name" value="MFS_1"/>
    <property type="match status" value="1"/>
</dbReference>
<dbReference type="InterPro" id="IPR036259">
    <property type="entry name" value="MFS_trans_sf"/>
</dbReference>
<name>A0A109UYV4_9SACH</name>
<dbReference type="GO" id="GO:0005886">
    <property type="term" value="C:plasma membrane"/>
    <property type="evidence" value="ECO:0007669"/>
    <property type="project" value="TreeGrafter"/>
</dbReference>
<feature type="region of interest" description="Disordered" evidence="7">
    <location>
        <begin position="1"/>
        <end position="27"/>
    </location>
</feature>
<dbReference type="EMBL" id="CP014244">
    <property type="protein sequence ID" value="AMD20341.1"/>
    <property type="molecule type" value="Genomic_DNA"/>
</dbReference>
<dbReference type="Proteomes" id="UP000243052">
    <property type="component" value="Chromosome iv"/>
</dbReference>
<keyword evidence="4 8" id="KW-1133">Transmembrane helix</keyword>
<keyword evidence="3 8" id="KW-0812">Transmembrane</keyword>
<dbReference type="FunFam" id="1.20.1250.20:FF:000065">
    <property type="entry name" value="Putative MFS pantothenate transporter"/>
    <property type="match status" value="1"/>
</dbReference>
<feature type="transmembrane region" description="Helical" evidence="8">
    <location>
        <begin position="111"/>
        <end position="129"/>
    </location>
</feature>
<accession>A0A109UYV4</accession>
<dbReference type="OrthoDB" id="3639251at2759"/>
<organism evidence="9 10">
    <name type="scientific">Eremothecium sinecaudum</name>
    <dbReference type="NCBI Taxonomy" id="45286"/>
    <lineage>
        <taxon>Eukaryota</taxon>
        <taxon>Fungi</taxon>
        <taxon>Dikarya</taxon>
        <taxon>Ascomycota</taxon>
        <taxon>Saccharomycotina</taxon>
        <taxon>Saccharomycetes</taxon>
        <taxon>Saccharomycetales</taxon>
        <taxon>Saccharomycetaceae</taxon>
        <taxon>Eremothecium</taxon>
    </lineage>
</organism>
<feature type="transmembrane region" description="Helical" evidence="8">
    <location>
        <begin position="439"/>
        <end position="459"/>
    </location>
</feature>
<evidence type="ECO:0000256" key="5">
    <source>
        <dbReference type="ARBA" id="ARBA00023136"/>
    </source>
</evidence>
<dbReference type="RefSeq" id="XP_017987337.1">
    <property type="nucleotide sequence ID" value="XM_018132085.1"/>
</dbReference>
<feature type="transmembrane region" description="Helical" evidence="8">
    <location>
        <begin position="278"/>
        <end position="304"/>
    </location>
</feature>
<evidence type="ECO:0000313" key="10">
    <source>
        <dbReference type="Proteomes" id="UP000243052"/>
    </source>
</evidence>
<gene>
    <name evidence="9" type="ORF">AW171_hschr42230</name>
</gene>
<evidence type="ECO:0000256" key="8">
    <source>
        <dbReference type="SAM" id="Phobius"/>
    </source>
</evidence>
<comment type="similarity">
    <text evidence="6">Belongs to the major facilitator superfamily. Allantoate permease family.</text>
</comment>
<comment type="subcellular location">
    <subcellularLocation>
        <location evidence="1">Membrane</location>
        <topology evidence="1">Multi-pass membrane protein</topology>
    </subcellularLocation>
</comment>
<evidence type="ECO:0000256" key="4">
    <source>
        <dbReference type="ARBA" id="ARBA00022989"/>
    </source>
</evidence>
<keyword evidence="5 8" id="KW-0472">Membrane</keyword>
<keyword evidence="2" id="KW-0813">Transport</keyword>
<evidence type="ECO:0000256" key="3">
    <source>
        <dbReference type="ARBA" id="ARBA00022692"/>
    </source>
</evidence>
<feature type="transmembrane region" description="Helical" evidence="8">
    <location>
        <begin position="173"/>
        <end position="193"/>
    </location>
</feature>
<feature type="transmembrane region" description="Helical" evidence="8">
    <location>
        <begin position="316"/>
        <end position="336"/>
    </location>
</feature>
<feature type="transmembrane region" description="Helical" evidence="8">
    <location>
        <begin position="141"/>
        <end position="161"/>
    </location>
</feature>
<dbReference type="PANTHER" id="PTHR43791:SF4">
    <property type="entry name" value="PANTOTHENATE TRANSPORTER FEN2"/>
    <property type="match status" value="1"/>
</dbReference>
<sequence length="510" mass="57774">MAIPIKLRRSSSGATSRTSNATEKPGFTEPKINERHLLLKIDIFVLSFVCLQYWINYVDRVSFGNAYVTGMKKDLDLKGNEFNLINTCFTIGYILGMLPNNLILLKVQPRLWLSLCTFLWGILTLAMYRANSFRYCCAIRFFQAIFESCTFSGTHLILGSWYREDELPIRSAIFTSAGLVGSMTSGLMQVAIFNAMDGTRGLAGWRWLFIIDFLITLPIAAYGYLFFPGTPDHTIRSAKTLLFSEQELRYAKSRLPIRDETTRLDFSVFKRVLGRWHWWLLSFLWILGGENISFASNVTFSLWLTNQGYDITARNHYPIGIYAVGIAATFLFAAYLNKVRIARHWHIAVILAMLLCVVAILIRVDPLNHAMMFTAQYLGGVAYAGQAVFFSWANVICHNDIQERAIVLASMNMFSGAVNAWWSLLFYSATQVPRFKEGAYALIATSIGSAIMSVIIRVLQVREVKHRLNNLSTQLNYIDANTAISDDGEDDENIYLEYPSLPSPSRAIKQ</sequence>
<feature type="transmembrane region" description="Helical" evidence="8">
    <location>
        <begin position="370"/>
        <end position="393"/>
    </location>
</feature>
<dbReference type="InterPro" id="IPR011701">
    <property type="entry name" value="MFS"/>
</dbReference>
<evidence type="ECO:0000256" key="2">
    <source>
        <dbReference type="ARBA" id="ARBA00022448"/>
    </source>
</evidence>
<dbReference type="AlphaFoldDB" id="A0A109UYV4"/>
<protein>
    <submittedName>
        <fullName evidence="9">HDL403Wp</fullName>
    </submittedName>
</protein>
<proteinExistence type="inferred from homology"/>